<dbReference type="Proteomes" id="UP001576708">
    <property type="component" value="Unassembled WGS sequence"/>
</dbReference>
<protein>
    <submittedName>
        <fullName evidence="2">Flagellar protein FlaG</fullName>
    </submittedName>
</protein>
<dbReference type="EMBL" id="JBHFGU010000002">
    <property type="protein sequence ID" value="MFB2619262.1"/>
    <property type="molecule type" value="Genomic_DNA"/>
</dbReference>
<dbReference type="GeneID" id="94727306"/>
<name>A0ABV4VG69_9GAMM</name>
<proteinExistence type="predicted"/>
<accession>A0ABV4VG69</accession>
<comment type="caution">
    <text evidence="2">The sequence shown here is derived from an EMBL/GenBank/DDBJ whole genome shotgun (WGS) entry which is preliminary data.</text>
</comment>
<keyword evidence="2" id="KW-0966">Cell projection</keyword>
<dbReference type="Gene3D" id="3.30.160.170">
    <property type="entry name" value="FlaG-like"/>
    <property type="match status" value="1"/>
</dbReference>
<dbReference type="PANTHER" id="PTHR37166">
    <property type="entry name" value="PROTEIN FLAG"/>
    <property type="match status" value="1"/>
</dbReference>
<reference evidence="2 3" key="1">
    <citation type="submission" date="2024-09" db="EMBL/GenBank/DDBJ databases">
        <authorList>
            <person name="Zhang Y."/>
        </authorList>
    </citation>
    <scope>NUCLEOTIDE SEQUENCE [LARGE SCALE GENOMIC DNA]</scope>
    <source>
        <strain evidence="2 3">ZJ318</strain>
    </source>
</reference>
<evidence type="ECO:0000256" key="1">
    <source>
        <dbReference type="SAM" id="MobiDB-lite"/>
    </source>
</evidence>
<organism evidence="2 3">
    <name type="scientific">Shewanella mangrovisoli</name>
    <dbReference type="NCBI Taxonomy" id="2864211"/>
    <lineage>
        <taxon>Bacteria</taxon>
        <taxon>Pseudomonadati</taxon>
        <taxon>Pseudomonadota</taxon>
        <taxon>Gammaproteobacteria</taxon>
        <taxon>Alteromonadales</taxon>
        <taxon>Shewanellaceae</taxon>
        <taxon>Shewanella</taxon>
    </lineage>
</organism>
<dbReference type="PANTHER" id="PTHR37166:SF1">
    <property type="entry name" value="PROTEIN FLAG"/>
    <property type="match status" value="1"/>
</dbReference>
<dbReference type="InterPro" id="IPR005186">
    <property type="entry name" value="FlaG"/>
</dbReference>
<evidence type="ECO:0000313" key="3">
    <source>
        <dbReference type="Proteomes" id="UP001576708"/>
    </source>
</evidence>
<gene>
    <name evidence="2" type="ORF">ACE02W_05495</name>
</gene>
<dbReference type="Pfam" id="PF03646">
    <property type="entry name" value="FlaG"/>
    <property type="match status" value="1"/>
</dbReference>
<sequence length="129" mass="14047">MDINIASLPTMVHNRTDTPQAPVKEPVVGEVEVKDRSIASVVEQVSEQKTSDNEQDPSKLTQVATELSDMMSMMRKGLSFKVDENSGQAVVTVLDKDTGDVIRQMPSEEALALAEKLSEVTGLLMKTEA</sequence>
<evidence type="ECO:0000313" key="2">
    <source>
        <dbReference type="EMBL" id="MFB2619262.1"/>
    </source>
</evidence>
<dbReference type="RefSeq" id="WP_220057675.1">
    <property type="nucleotide sequence ID" value="NZ_CP080412.1"/>
</dbReference>
<feature type="region of interest" description="Disordered" evidence="1">
    <location>
        <begin position="1"/>
        <end position="24"/>
    </location>
</feature>
<dbReference type="SUPFAM" id="SSF160214">
    <property type="entry name" value="FlaG-like"/>
    <property type="match status" value="1"/>
</dbReference>
<keyword evidence="2" id="KW-0969">Cilium</keyword>
<dbReference type="InterPro" id="IPR035924">
    <property type="entry name" value="FlaG-like_sf"/>
</dbReference>
<keyword evidence="2" id="KW-0282">Flagellum</keyword>
<keyword evidence="3" id="KW-1185">Reference proteome</keyword>